<dbReference type="PANTHER" id="PTHR11655">
    <property type="entry name" value="60S/50S RIBOSOMAL PROTEIN L6/L9"/>
    <property type="match status" value="1"/>
</dbReference>
<dbReference type="InterPro" id="IPR000702">
    <property type="entry name" value="Ribosomal_uL6-like"/>
</dbReference>
<evidence type="ECO:0000313" key="5">
    <source>
        <dbReference type="EMBL" id="CRX79147.1"/>
    </source>
</evidence>
<evidence type="ECO:0000256" key="3">
    <source>
        <dbReference type="ARBA" id="ARBA00023274"/>
    </source>
</evidence>
<dbReference type="PANTHER" id="PTHR11655:SF14">
    <property type="entry name" value="LARGE RIBOSOMAL SUBUNIT PROTEIN UL6M"/>
    <property type="match status" value="1"/>
</dbReference>
<keyword evidence="3" id="KW-0687">Ribonucleoprotein</keyword>
<dbReference type="EMBL" id="LN868509">
    <property type="protein sequence ID" value="CRX79147.1"/>
    <property type="molecule type" value="Genomic_DNA"/>
</dbReference>
<dbReference type="Gene3D" id="3.90.930.12">
    <property type="entry name" value="Ribosomal protein L6, alpha-beta domain"/>
    <property type="match status" value="2"/>
</dbReference>
<dbReference type="GO" id="GO:0006412">
    <property type="term" value="P:translation"/>
    <property type="evidence" value="ECO:0007669"/>
    <property type="project" value="InterPro"/>
</dbReference>
<dbReference type="AlphaFoldDB" id="A0A0H5FS19"/>
<keyword evidence="2" id="KW-0689">Ribosomal protein</keyword>
<proteinExistence type="inferred from homology"/>
<protein>
    <recommendedName>
        <fullName evidence="4">Large ribosomal subunit protein uL6 alpha-beta domain-containing protein</fullName>
    </recommendedName>
</protein>
<dbReference type="PIRSF" id="PIRSF002162">
    <property type="entry name" value="Ribosomal_L6"/>
    <property type="match status" value="1"/>
</dbReference>
<evidence type="ECO:0000256" key="2">
    <source>
        <dbReference type="ARBA" id="ARBA00022980"/>
    </source>
</evidence>
<name>A0A0H5FS19_9BASI</name>
<dbReference type="SUPFAM" id="SSF56053">
    <property type="entry name" value="Ribosomal protein L6"/>
    <property type="match status" value="1"/>
</dbReference>
<reference evidence="5" key="1">
    <citation type="submission" date="2015-06" db="EMBL/GenBank/DDBJ databases">
        <title>Genetic Architecture Underlying Mating-Type Determination in the Yeast Leucosporidium scottii and the Evolution of Mating Systems in Basidiomycetes.</title>
        <authorList>
            <person name="Maia T.M."/>
            <person name="Lopes S."/>
            <person name="Almeida J.M.G.C.F."/>
            <person name="Rosa L.H."/>
            <person name="Sampaio J.P."/>
            <person name="Goncalves P."/>
            <person name="Coelho M.A."/>
        </authorList>
    </citation>
    <scope>NUCLEOTIDE SEQUENCE</scope>
</reference>
<organism evidence="5">
    <name type="scientific">Leucosporidium scottii</name>
    <dbReference type="NCBI Taxonomy" id="5278"/>
    <lineage>
        <taxon>Eukaryota</taxon>
        <taxon>Fungi</taxon>
        <taxon>Dikarya</taxon>
        <taxon>Basidiomycota</taxon>
        <taxon>Pucciniomycotina</taxon>
        <taxon>Microbotryomycetes</taxon>
        <taxon>Leucosporidiales</taxon>
        <taxon>Leucosporidium</taxon>
    </lineage>
</organism>
<evidence type="ECO:0000259" key="4">
    <source>
        <dbReference type="Pfam" id="PF00347"/>
    </source>
</evidence>
<dbReference type="GO" id="GO:0003735">
    <property type="term" value="F:structural constituent of ribosome"/>
    <property type="evidence" value="ECO:0007669"/>
    <property type="project" value="InterPro"/>
</dbReference>
<dbReference type="GO" id="GO:0019843">
    <property type="term" value="F:rRNA binding"/>
    <property type="evidence" value="ECO:0007669"/>
    <property type="project" value="InterPro"/>
</dbReference>
<evidence type="ECO:0000256" key="1">
    <source>
        <dbReference type="ARBA" id="ARBA00009356"/>
    </source>
</evidence>
<dbReference type="Pfam" id="PF00347">
    <property type="entry name" value="Ribosomal_L6"/>
    <property type="match status" value="1"/>
</dbReference>
<feature type="domain" description="Large ribosomal subunit protein uL6 alpha-beta" evidence="4">
    <location>
        <begin position="86"/>
        <end position="151"/>
    </location>
</feature>
<comment type="similarity">
    <text evidence="1">Belongs to the universal ribosomal protein uL6 family.</text>
</comment>
<sequence length="166" mass="17867">MPFVHLEPLPHAPQATPQYSVRVDDPTVKHQRAVWGLTRSLLANALVGVSAGYSLSLRLVGVGYRAAVEPIPSSPASTSAPSTSTSISTHRLNLKLGYAHPVLINLPADVTAATPSTTTITLTGIDKQRLGEVAARIRSWRVPEPYNGKGIFVGDEVVRRKEVKKK</sequence>
<dbReference type="InterPro" id="IPR036789">
    <property type="entry name" value="Ribosomal_uL6-like_a/b-dom_sf"/>
</dbReference>
<dbReference type="GO" id="GO:0005762">
    <property type="term" value="C:mitochondrial large ribosomal subunit"/>
    <property type="evidence" value="ECO:0007669"/>
    <property type="project" value="TreeGrafter"/>
</dbReference>
<accession>A0A0H5FS19</accession>
<dbReference type="InterPro" id="IPR020040">
    <property type="entry name" value="Ribosomal_uL6_a/b-dom"/>
</dbReference>
<gene>
    <name evidence="5" type="ORF">ls5930a1_00177</name>
</gene>